<keyword evidence="6" id="KW-0539">Nucleus</keyword>
<proteinExistence type="predicted"/>
<dbReference type="VEuPathDB" id="FungiDB:MAPG_07375"/>
<feature type="compositionally biased region" description="Polar residues" evidence="7">
    <location>
        <begin position="617"/>
        <end position="626"/>
    </location>
</feature>
<evidence type="ECO:0000313" key="10">
    <source>
        <dbReference type="EnsemblFungi" id="MAPG_07375T0"/>
    </source>
</evidence>
<dbReference type="InterPro" id="IPR052360">
    <property type="entry name" value="Transcr_Regulatory_Proteins"/>
</dbReference>
<feature type="compositionally biased region" description="Basic residues" evidence="7">
    <location>
        <begin position="16"/>
        <end position="29"/>
    </location>
</feature>
<dbReference type="EnsemblFungi" id="MAPG_07375T0">
    <property type="protein sequence ID" value="MAPG_07375T0"/>
    <property type="gene ID" value="MAPG_07375"/>
</dbReference>
<gene>
    <name evidence="9" type="ORF">MAPG_07375</name>
</gene>
<dbReference type="OMA" id="QECHFEP"/>
<evidence type="ECO:0000256" key="1">
    <source>
        <dbReference type="ARBA" id="ARBA00022723"/>
    </source>
</evidence>
<evidence type="ECO:0000313" key="11">
    <source>
        <dbReference type="Proteomes" id="UP000011715"/>
    </source>
</evidence>
<dbReference type="CDD" id="cd00067">
    <property type="entry name" value="GAL4"/>
    <property type="match status" value="1"/>
</dbReference>
<dbReference type="Proteomes" id="UP000011715">
    <property type="component" value="Unassembled WGS sequence"/>
</dbReference>
<keyword evidence="4" id="KW-0238">DNA-binding</keyword>
<dbReference type="PANTHER" id="PTHR36206">
    <property type="entry name" value="ASPERCRYPTIN BIOSYNTHESIS CLUSTER-SPECIFIC TRANSCRIPTION REGULATOR ATNN-RELATED"/>
    <property type="match status" value="1"/>
</dbReference>
<feature type="compositionally biased region" description="Low complexity" evidence="7">
    <location>
        <begin position="627"/>
        <end position="645"/>
    </location>
</feature>
<keyword evidence="1" id="KW-0479">Metal-binding</keyword>
<keyword evidence="11" id="KW-1185">Reference proteome</keyword>
<dbReference type="STRING" id="644358.A0A0C4E4I1"/>
<protein>
    <recommendedName>
        <fullName evidence="8">Zn(2)-C6 fungal-type domain-containing protein</fullName>
    </recommendedName>
</protein>
<dbReference type="OrthoDB" id="39175at2759"/>
<evidence type="ECO:0000256" key="7">
    <source>
        <dbReference type="SAM" id="MobiDB-lite"/>
    </source>
</evidence>
<reference evidence="11" key="1">
    <citation type="submission" date="2010-05" db="EMBL/GenBank/DDBJ databases">
        <title>The genome sequence of Magnaporthe poae strain ATCC 64411.</title>
        <authorList>
            <person name="Ma L.-J."/>
            <person name="Dead R."/>
            <person name="Young S."/>
            <person name="Zeng Q."/>
            <person name="Koehrsen M."/>
            <person name="Alvarado L."/>
            <person name="Berlin A."/>
            <person name="Chapman S.B."/>
            <person name="Chen Z."/>
            <person name="Freedman E."/>
            <person name="Gellesch M."/>
            <person name="Goldberg J."/>
            <person name="Griggs A."/>
            <person name="Gujja S."/>
            <person name="Heilman E.R."/>
            <person name="Heiman D."/>
            <person name="Hepburn T."/>
            <person name="Howarth C."/>
            <person name="Jen D."/>
            <person name="Larson L."/>
            <person name="Mehta T."/>
            <person name="Neiman D."/>
            <person name="Pearson M."/>
            <person name="Roberts A."/>
            <person name="Saif S."/>
            <person name="Shea T."/>
            <person name="Shenoy N."/>
            <person name="Sisk P."/>
            <person name="Stolte C."/>
            <person name="Sykes S."/>
            <person name="Walk T."/>
            <person name="White J."/>
            <person name="Yandava C."/>
            <person name="Haas B."/>
            <person name="Nusbaum C."/>
            <person name="Birren B."/>
        </authorList>
    </citation>
    <scope>NUCLEOTIDE SEQUENCE [LARGE SCALE GENOMIC DNA]</scope>
    <source>
        <strain evidence="11">ATCC 64411 / 73-15</strain>
    </source>
</reference>
<reference evidence="10" key="5">
    <citation type="submission" date="2015-06" db="UniProtKB">
        <authorList>
            <consortium name="EnsemblFungi"/>
        </authorList>
    </citation>
    <scope>IDENTIFICATION</scope>
    <source>
        <strain evidence="10">ATCC 64411</strain>
    </source>
</reference>
<dbReference type="Gene3D" id="4.10.240.10">
    <property type="entry name" value="Zn(2)-C6 fungal-type DNA-binding domain"/>
    <property type="match status" value="1"/>
</dbReference>
<accession>A0A0C4E4I1</accession>
<evidence type="ECO:0000256" key="6">
    <source>
        <dbReference type="ARBA" id="ARBA00023242"/>
    </source>
</evidence>
<name>A0A0C4E4I1_MAGP6</name>
<dbReference type="GO" id="GO:0003677">
    <property type="term" value="F:DNA binding"/>
    <property type="evidence" value="ECO:0007669"/>
    <property type="project" value="UniProtKB-KW"/>
</dbReference>
<dbReference type="AlphaFoldDB" id="A0A0C4E4I1"/>
<dbReference type="SUPFAM" id="SSF57701">
    <property type="entry name" value="Zn2/Cys6 DNA-binding domain"/>
    <property type="match status" value="1"/>
</dbReference>
<dbReference type="GO" id="GO:0008270">
    <property type="term" value="F:zinc ion binding"/>
    <property type="evidence" value="ECO:0007669"/>
    <property type="project" value="InterPro"/>
</dbReference>
<keyword evidence="3" id="KW-0805">Transcription regulation</keyword>
<evidence type="ECO:0000256" key="5">
    <source>
        <dbReference type="ARBA" id="ARBA00023163"/>
    </source>
</evidence>
<dbReference type="InterPro" id="IPR001138">
    <property type="entry name" value="Zn2Cys6_DnaBD"/>
</dbReference>
<keyword evidence="2" id="KW-0862">Zinc</keyword>
<evidence type="ECO:0000259" key="8">
    <source>
        <dbReference type="SMART" id="SM00066"/>
    </source>
</evidence>
<evidence type="ECO:0000313" key="9">
    <source>
        <dbReference type="EMBL" id="KLU88388.1"/>
    </source>
</evidence>
<dbReference type="SMART" id="SM00066">
    <property type="entry name" value="GAL4"/>
    <property type="match status" value="1"/>
</dbReference>
<feature type="region of interest" description="Disordered" evidence="7">
    <location>
        <begin position="616"/>
        <end position="651"/>
    </location>
</feature>
<dbReference type="EMBL" id="GL876971">
    <property type="protein sequence ID" value="KLU88388.1"/>
    <property type="molecule type" value="Genomic_DNA"/>
</dbReference>
<sequence>MASLAKPETAGGPQKPVKRMRTSKPKTKTGCRNCNPRLIRQRRIKCDEQRPACTQCVRSRKQCTGYPPPAHSSRPYEEIRIAPKPAAPVEAAITPIRQPVRLPPRRPAIYTVRTVRLPPRRPRPARHPTPPRTPVIAQLPLPITPTLGLTFDLEEGQYFQLFRTSTAGELSGFFDNVFWTKTVLRECHTEEAVKHAVVALGALYKTLEKTTESPPTSPPNDAYAVASPADVIYRHWEVAIQQYSKAIAALMKSTSQDQKSNRTRLMASVLLTCFDSFIGDHKQAIKQIQNGLSLLEKLRAERRRSFMPKPEEPVEDELIQMFTRLAIQAKSYDMAFHFPEPYVIHLVAKPAEGGSPIADAGSPVSTHQEPIPERFSSLIEARVAWDTLCEQCFRAMETMTMYSNAGPNLLPESMMVYGKAFAARIQSWSHAFDPILSSRKDPGISVQEKAGIAVLKMFQIMGQILFLMTFSDSEMQFDSFKGHFEAIVDLAAEVVGDEEQRAAQRRCPNQDVFCRHQHNQLARLGVAGYEYAANHIKPSFSADLGIVPPLYVVAAKSRDPIIRRRAIQLLRSSARREGMWDSELVAQIGMWLVEIEEDDDDYIYYNSPAETFVQDPYSPTASSATMSGAAQSMSPPSSSSPTASAEFADVPLGPGGNARWDARRSSSSATAPDFSVSRMINIQKKVVPAEKRVLVRSAEFDLREHTAILRCGTRGLHAGKHDMKFREKRLEW</sequence>
<reference evidence="10" key="4">
    <citation type="journal article" date="2015" name="G3 (Bethesda)">
        <title>Genome sequences of three phytopathogenic species of the Magnaporthaceae family of fungi.</title>
        <authorList>
            <person name="Okagaki L.H."/>
            <person name="Nunes C.C."/>
            <person name="Sailsbery J."/>
            <person name="Clay B."/>
            <person name="Brown D."/>
            <person name="John T."/>
            <person name="Oh Y."/>
            <person name="Young N."/>
            <person name="Fitzgerald M."/>
            <person name="Haas B.J."/>
            <person name="Zeng Q."/>
            <person name="Young S."/>
            <person name="Adiconis X."/>
            <person name="Fan L."/>
            <person name="Levin J.Z."/>
            <person name="Mitchell T.K."/>
            <person name="Okubara P.A."/>
            <person name="Farman M.L."/>
            <person name="Kohn L.M."/>
            <person name="Birren B."/>
            <person name="Ma L.-J."/>
            <person name="Dean R.A."/>
        </authorList>
    </citation>
    <scope>NUCLEOTIDE SEQUENCE</scope>
    <source>
        <strain evidence="10">ATCC 64411 / 73-15</strain>
    </source>
</reference>
<dbReference type="Pfam" id="PF00172">
    <property type="entry name" value="Zn_clus"/>
    <property type="match status" value="1"/>
</dbReference>
<evidence type="ECO:0000256" key="4">
    <source>
        <dbReference type="ARBA" id="ARBA00023125"/>
    </source>
</evidence>
<organism evidence="10 11">
    <name type="scientific">Magnaporthiopsis poae (strain ATCC 64411 / 73-15)</name>
    <name type="common">Kentucky bluegrass fungus</name>
    <name type="synonym">Magnaporthe poae</name>
    <dbReference type="NCBI Taxonomy" id="644358"/>
    <lineage>
        <taxon>Eukaryota</taxon>
        <taxon>Fungi</taxon>
        <taxon>Dikarya</taxon>
        <taxon>Ascomycota</taxon>
        <taxon>Pezizomycotina</taxon>
        <taxon>Sordariomycetes</taxon>
        <taxon>Sordariomycetidae</taxon>
        <taxon>Magnaporthales</taxon>
        <taxon>Magnaporthaceae</taxon>
        <taxon>Magnaporthiopsis</taxon>
    </lineage>
</organism>
<dbReference type="PANTHER" id="PTHR36206:SF4">
    <property type="entry name" value="HYPOTHETICAL CONSERVED PROTEIN (EUROFUNG)-RELATED"/>
    <property type="match status" value="1"/>
</dbReference>
<dbReference type="GO" id="GO:0000981">
    <property type="term" value="F:DNA-binding transcription factor activity, RNA polymerase II-specific"/>
    <property type="evidence" value="ECO:0007669"/>
    <property type="project" value="InterPro"/>
</dbReference>
<evidence type="ECO:0000256" key="3">
    <source>
        <dbReference type="ARBA" id="ARBA00023015"/>
    </source>
</evidence>
<reference evidence="9" key="3">
    <citation type="submission" date="2011-03" db="EMBL/GenBank/DDBJ databases">
        <title>Annotation of Magnaporthe poae ATCC 64411.</title>
        <authorList>
            <person name="Ma L.-J."/>
            <person name="Dead R."/>
            <person name="Young S.K."/>
            <person name="Zeng Q."/>
            <person name="Gargeya S."/>
            <person name="Fitzgerald M."/>
            <person name="Haas B."/>
            <person name="Abouelleil A."/>
            <person name="Alvarado L."/>
            <person name="Arachchi H.M."/>
            <person name="Berlin A."/>
            <person name="Brown A."/>
            <person name="Chapman S.B."/>
            <person name="Chen Z."/>
            <person name="Dunbar C."/>
            <person name="Freedman E."/>
            <person name="Gearin G."/>
            <person name="Gellesch M."/>
            <person name="Goldberg J."/>
            <person name="Griggs A."/>
            <person name="Gujja S."/>
            <person name="Heiman D."/>
            <person name="Howarth C."/>
            <person name="Larson L."/>
            <person name="Lui A."/>
            <person name="MacDonald P.J.P."/>
            <person name="Mehta T."/>
            <person name="Montmayeur A."/>
            <person name="Murphy C."/>
            <person name="Neiman D."/>
            <person name="Pearson M."/>
            <person name="Priest M."/>
            <person name="Roberts A."/>
            <person name="Saif S."/>
            <person name="Shea T."/>
            <person name="Shenoy N."/>
            <person name="Sisk P."/>
            <person name="Stolte C."/>
            <person name="Sykes S."/>
            <person name="Yandava C."/>
            <person name="Wortman J."/>
            <person name="Nusbaum C."/>
            <person name="Birren B."/>
        </authorList>
    </citation>
    <scope>NUCLEOTIDE SEQUENCE</scope>
    <source>
        <strain evidence="9">ATCC 64411</strain>
    </source>
</reference>
<feature type="region of interest" description="Disordered" evidence="7">
    <location>
        <begin position="118"/>
        <end position="137"/>
    </location>
</feature>
<dbReference type="eggNOG" id="ENOG502SM93">
    <property type="taxonomic scope" value="Eukaryota"/>
</dbReference>
<feature type="domain" description="Zn(2)-C6 fungal-type" evidence="8">
    <location>
        <begin position="25"/>
        <end position="74"/>
    </location>
</feature>
<dbReference type="EMBL" id="ADBL01001779">
    <property type="status" value="NOT_ANNOTATED_CDS"/>
    <property type="molecule type" value="Genomic_DNA"/>
</dbReference>
<evidence type="ECO:0000256" key="2">
    <source>
        <dbReference type="ARBA" id="ARBA00022833"/>
    </source>
</evidence>
<feature type="region of interest" description="Disordered" evidence="7">
    <location>
        <begin position="1"/>
        <end position="33"/>
    </location>
</feature>
<dbReference type="InterPro" id="IPR036864">
    <property type="entry name" value="Zn2-C6_fun-type_DNA-bd_sf"/>
</dbReference>
<keyword evidence="5" id="KW-0804">Transcription</keyword>
<reference evidence="9" key="2">
    <citation type="submission" date="2010-05" db="EMBL/GenBank/DDBJ databases">
        <title>The Genome Sequence of Magnaporthe poae strain ATCC 64411.</title>
        <authorList>
            <consortium name="The Broad Institute Genome Sequencing Platform"/>
            <consortium name="Broad Institute Genome Sequencing Center for Infectious Disease"/>
            <person name="Ma L.-J."/>
            <person name="Dead R."/>
            <person name="Young S."/>
            <person name="Zeng Q."/>
            <person name="Koehrsen M."/>
            <person name="Alvarado L."/>
            <person name="Berlin A."/>
            <person name="Chapman S.B."/>
            <person name="Chen Z."/>
            <person name="Freedman E."/>
            <person name="Gellesch M."/>
            <person name="Goldberg J."/>
            <person name="Griggs A."/>
            <person name="Gujja S."/>
            <person name="Heilman E.R."/>
            <person name="Heiman D."/>
            <person name="Hepburn T."/>
            <person name="Howarth C."/>
            <person name="Jen D."/>
            <person name="Larson L."/>
            <person name="Mehta T."/>
            <person name="Neiman D."/>
            <person name="Pearson M."/>
            <person name="Roberts A."/>
            <person name="Saif S."/>
            <person name="Shea T."/>
            <person name="Shenoy N."/>
            <person name="Sisk P."/>
            <person name="Stolte C."/>
            <person name="Sykes S."/>
            <person name="Walk T."/>
            <person name="White J."/>
            <person name="Yandava C."/>
            <person name="Haas B."/>
            <person name="Nusbaum C."/>
            <person name="Birren B."/>
        </authorList>
    </citation>
    <scope>NUCLEOTIDE SEQUENCE</scope>
    <source>
        <strain evidence="9">ATCC 64411</strain>
    </source>
</reference>